<dbReference type="RefSeq" id="WP_006903283.1">
    <property type="nucleotide sequence ID" value="NZ_JH976535.1"/>
</dbReference>
<comment type="caution">
    <text evidence="4">The sequence shown here is derived from an EMBL/GenBank/DDBJ whole genome shotgun (WGS) entry which is preliminary data.</text>
</comment>
<evidence type="ECO:0000313" key="5">
    <source>
        <dbReference type="Proteomes" id="UP000005710"/>
    </source>
</evidence>
<dbReference type="eggNOG" id="COG1028">
    <property type="taxonomic scope" value="Bacteria"/>
</dbReference>
<name>K6PQQ1_9FIRM</name>
<dbReference type="EMBL" id="AENY02000002">
    <property type="protein sequence ID" value="EKP95272.1"/>
    <property type="molecule type" value="Genomic_DNA"/>
</dbReference>
<accession>K6PQQ1</accession>
<feature type="region of interest" description="Disordered" evidence="3">
    <location>
        <begin position="1"/>
        <end position="20"/>
    </location>
</feature>
<dbReference type="AlphaFoldDB" id="K6PQQ1"/>
<evidence type="ECO:0000256" key="2">
    <source>
        <dbReference type="ARBA" id="ARBA00023221"/>
    </source>
</evidence>
<organism evidence="4 5">
    <name type="scientific">Thermaerobacter subterraneus DSM 13965</name>
    <dbReference type="NCBI Taxonomy" id="867903"/>
    <lineage>
        <taxon>Bacteria</taxon>
        <taxon>Bacillati</taxon>
        <taxon>Bacillota</taxon>
        <taxon>Clostridia</taxon>
        <taxon>Eubacteriales</taxon>
        <taxon>Clostridiales Family XVII. Incertae Sedis</taxon>
        <taxon>Thermaerobacter</taxon>
    </lineage>
</organism>
<sequence>MAAHLTPQPAPRGPGRFGAPGRPVALLTGASSGMGFAVARRLAGDGYTLIVSSRRPEPAAERLQAEGATVVPVAGDLALPETAERLASTAGELGRLDALLLNTPGPAVRPFVELADDDWDRAFRLLVQAPLRLLRRVVPLFERSGGGRVVAITSFTVKQPGPGSSLSNALRACLVNALKTAALELAPSGILINMVAPGYTLTESLREWNAAHAARQGTTPEQVAAGAAARIPLRRLAQPEEIAEVVAFLLSPRNSYVTGQQVAADGGLVVAL</sequence>
<dbReference type="HOGENOM" id="CLU_010194_1_2_9"/>
<dbReference type="PANTHER" id="PTHR42879:SF6">
    <property type="entry name" value="NADPH-DEPENDENT REDUCTASE BACG"/>
    <property type="match status" value="1"/>
</dbReference>
<gene>
    <name evidence="4" type="ORF">ThesuDRAFT_01016</name>
</gene>
<dbReference type="GO" id="GO:0008202">
    <property type="term" value="P:steroid metabolic process"/>
    <property type="evidence" value="ECO:0007669"/>
    <property type="project" value="UniProtKB-KW"/>
</dbReference>
<dbReference type="InterPro" id="IPR002347">
    <property type="entry name" value="SDR_fam"/>
</dbReference>
<keyword evidence="2" id="KW-0753">Steroid metabolism</keyword>
<evidence type="ECO:0000313" key="4">
    <source>
        <dbReference type="EMBL" id="EKP95272.1"/>
    </source>
</evidence>
<dbReference type="STRING" id="867903.ThesuDRAFT_01016"/>
<dbReference type="SUPFAM" id="SSF51735">
    <property type="entry name" value="NAD(P)-binding Rossmann-fold domains"/>
    <property type="match status" value="1"/>
</dbReference>
<comment type="similarity">
    <text evidence="1">Belongs to the short-chain dehydrogenases/reductases (SDR) family.</text>
</comment>
<keyword evidence="5" id="KW-1185">Reference proteome</keyword>
<dbReference type="PANTHER" id="PTHR42879">
    <property type="entry name" value="3-OXOACYL-(ACYL-CARRIER-PROTEIN) REDUCTASE"/>
    <property type="match status" value="1"/>
</dbReference>
<protein>
    <recommendedName>
        <fullName evidence="6">Short-chain alcohol dehydrogenase like protein</fullName>
    </recommendedName>
</protein>
<evidence type="ECO:0000256" key="1">
    <source>
        <dbReference type="ARBA" id="ARBA00006484"/>
    </source>
</evidence>
<dbReference type="Gene3D" id="3.40.50.720">
    <property type="entry name" value="NAD(P)-binding Rossmann-like Domain"/>
    <property type="match status" value="1"/>
</dbReference>
<proteinExistence type="inferred from homology"/>
<evidence type="ECO:0000256" key="3">
    <source>
        <dbReference type="SAM" id="MobiDB-lite"/>
    </source>
</evidence>
<evidence type="ECO:0008006" key="6">
    <source>
        <dbReference type="Google" id="ProtNLM"/>
    </source>
</evidence>
<dbReference type="InterPro" id="IPR036291">
    <property type="entry name" value="NAD(P)-bd_dom_sf"/>
</dbReference>
<reference evidence="4" key="2">
    <citation type="submission" date="2012-10" db="EMBL/GenBank/DDBJ databases">
        <title>Improved high-quality draft of Thermaerobacter subterraneus C21, DSM 13965.</title>
        <authorList>
            <consortium name="DOE Joint Genome Institute"/>
            <person name="Eisen J."/>
            <person name="Huntemann M."/>
            <person name="Wei C.-L."/>
            <person name="Han J."/>
            <person name="Detter J.C."/>
            <person name="Han C."/>
            <person name="Tapia R."/>
            <person name="Chen A."/>
            <person name="Kyrpides N."/>
            <person name="Mavromatis K."/>
            <person name="Markowitz V."/>
            <person name="Szeto E."/>
            <person name="Ivanova N."/>
            <person name="Mikhailova N."/>
            <person name="Ovchinnikova G."/>
            <person name="Pagani I."/>
            <person name="Pati A."/>
            <person name="Goodwin L."/>
            <person name="Nordberg H.P."/>
            <person name="Cantor M.N."/>
            <person name="Hua S.X."/>
            <person name="Woyke T."/>
            <person name="Eisen J."/>
            <person name="Klenk H.-P."/>
        </authorList>
    </citation>
    <scope>NUCLEOTIDE SEQUENCE [LARGE SCALE GENOMIC DNA]</scope>
    <source>
        <strain evidence="4">DSM 13965</strain>
    </source>
</reference>
<dbReference type="Pfam" id="PF13561">
    <property type="entry name" value="adh_short_C2"/>
    <property type="match status" value="1"/>
</dbReference>
<reference evidence="4" key="1">
    <citation type="submission" date="2010-10" db="EMBL/GenBank/DDBJ databases">
        <authorList>
            <consortium name="US DOE Joint Genome Institute (JGI-PGF)"/>
            <person name="Lucas S."/>
            <person name="Copeland A."/>
            <person name="Lapidus A."/>
            <person name="Bruce D."/>
            <person name="Goodwin L."/>
            <person name="Pitluck S."/>
            <person name="Kyrpides N."/>
            <person name="Mavromatis K."/>
            <person name="Detter J.C."/>
            <person name="Han C."/>
            <person name="Land M."/>
            <person name="Hauser L."/>
            <person name="Markowitz V."/>
            <person name="Cheng J.-F."/>
            <person name="Hugenholtz P."/>
            <person name="Woyke T."/>
            <person name="Wu D."/>
            <person name="Pukall R."/>
            <person name="Wahrenburg C."/>
            <person name="Brambilla E."/>
            <person name="Klenk H.-P."/>
            <person name="Eisen J.A."/>
        </authorList>
    </citation>
    <scope>NUCLEOTIDE SEQUENCE [LARGE SCALE GENOMIC DNA]</scope>
    <source>
        <strain evidence="4">DSM 13965</strain>
    </source>
</reference>
<dbReference type="InterPro" id="IPR050259">
    <property type="entry name" value="SDR"/>
</dbReference>
<dbReference type="OrthoDB" id="9803333at2"/>
<dbReference type="Proteomes" id="UP000005710">
    <property type="component" value="Unassembled WGS sequence"/>
</dbReference>
<keyword evidence="2" id="KW-0443">Lipid metabolism</keyword>
<dbReference type="PRINTS" id="PR00081">
    <property type="entry name" value="GDHRDH"/>
</dbReference>